<dbReference type="RefSeq" id="WP_344852413.1">
    <property type="nucleotide sequence ID" value="NZ_BAABBY010000007.1"/>
</dbReference>
<reference evidence="2" key="1">
    <citation type="journal article" date="2019" name="Int. J. Syst. Evol. Microbiol.">
        <title>The Global Catalogue of Microorganisms (GCM) 10K type strain sequencing project: providing services to taxonomists for standard genome sequencing and annotation.</title>
        <authorList>
            <consortium name="The Broad Institute Genomics Platform"/>
            <consortium name="The Broad Institute Genome Sequencing Center for Infectious Disease"/>
            <person name="Wu L."/>
            <person name="Ma J."/>
        </authorList>
    </citation>
    <scope>NUCLEOTIDE SEQUENCE [LARGE SCALE GENOMIC DNA]</scope>
    <source>
        <strain evidence="2">JCM 17626</strain>
    </source>
</reference>
<evidence type="ECO:0000313" key="1">
    <source>
        <dbReference type="EMBL" id="GAA4208142.1"/>
    </source>
</evidence>
<keyword evidence="2" id="KW-1185">Reference proteome</keyword>
<name>A0ABP8BJC9_9SPHI</name>
<evidence type="ECO:0000313" key="2">
    <source>
        <dbReference type="Proteomes" id="UP001501772"/>
    </source>
</evidence>
<comment type="caution">
    <text evidence="1">The sequence shown here is derived from an EMBL/GenBank/DDBJ whole genome shotgun (WGS) entry which is preliminary data.</text>
</comment>
<sequence>MKFKLNFQVNDFETISEDSEKKLIGGFSASMAMINNEEGEGGGANNCAGGNCVAKCGEGQNVSCNAIAGCGTKP</sequence>
<dbReference type="EMBL" id="BAABBY010000007">
    <property type="protein sequence ID" value="GAA4208142.1"/>
    <property type="molecule type" value="Genomic_DNA"/>
</dbReference>
<evidence type="ECO:0008006" key="3">
    <source>
        <dbReference type="Google" id="ProtNLM"/>
    </source>
</evidence>
<dbReference type="Proteomes" id="UP001501772">
    <property type="component" value="Unassembled WGS sequence"/>
</dbReference>
<accession>A0ABP8BJC9</accession>
<organism evidence="1 2">
    <name type="scientific">Pedobacter jeongneungensis</name>
    <dbReference type="NCBI Taxonomy" id="947309"/>
    <lineage>
        <taxon>Bacteria</taxon>
        <taxon>Pseudomonadati</taxon>
        <taxon>Bacteroidota</taxon>
        <taxon>Sphingobacteriia</taxon>
        <taxon>Sphingobacteriales</taxon>
        <taxon>Sphingobacteriaceae</taxon>
        <taxon>Pedobacter</taxon>
    </lineage>
</organism>
<protein>
    <recommendedName>
        <fullName evidence="3">Natural product</fullName>
    </recommendedName>
</protein>
<proteinExistence type="predicted"/>
<gene>
    <name evidence="1" type="ORF">GCM10022289_31640</name>
</gene>